<accession>A0ABN7RFS0</accession>
<sequence length="337" mass="38595">MQRIVLICSLISCCLIEGGYAQSVQKDATPPAWLPKETVKKDTASRPTGLSSFISGLDPVVGASLPGDKGKTTSLSTLFGETIPDLGLRVKEYKSQKSDRKAKKERSKLAKVQYKGVPMQSMSVKYGSGDRATVESFHVLKEYQPISPYARATETRWYDKKGKKLSSAVIQKKDQALPLHGSYKKYNGENLIEEGYYFMGVKDGRWVKYDAKYNLIDKSVWDKGFPAESRITYYDSAHTQIKEVVPVAFGEVEGEFLQFYKEGQLMANGKYDDGKKVGRWIEYYQFRRQRKKEIQYPKTSWEEDFEPFVLREWDDKGKLLYDYTKDPRASAEEETEN</sequence>
<comment type="caution">
    <text evidence="1">The sequence shown here is derived from an EMBL/GenBank/DDBJ whole genome shotgun (WGS) entry which is preliminary data.</text>
</comment>
<dbReference type="Gene3D" id="3.90.930.1">
    <property type="match status" value="1"/>
</dbReference>
<evidence type="ECO:0000313" key="1">
    <source>
        <dbReference type="EMBL" id="CAG5073558.1"/>
    </source>
</evidence>
<organism evidence="1 2">
    <name type="scientific">Dyadobacter linearis</name>
    <dbReference type="NCBI Taxonomy" id="2823330"/>
    <lineage>
        <taxon>Bacteria</taxon>
        <taxon>Pseudomonadati</taxon>
        <taxon>Bacteroidota</taxon>
        <taxon>Cytophagia</taxon>
        <taxon>Cytophagales</taxon>
        <taxon>Spirosomataceae</taxon>
        <taxon>Dyadobacter</taxon>
    </lineage>
</organism>
<evidence type="ECO:0000313" key="2">
    <source>
        <dbReference type="Proteomes" id="UP000679725"/>
    </source>
</evidence>
<dbReference type="EMBL" id="CAJRAU010000009">
    <property type="protein sequence ID" value="CAG5073558.1"/>
    <property type="molecule type" value="Genomic_DNA"/>
</dbReference>
<evidence type="ECO:0008006" key="3">
    <source>
        <dbReference type="Google" id="ProtNLM"/>
    </source>
</evidence>
<dbReference type="SUPFAM" id="SSF82185">
    <property type="entry name" value="Histone H3 K4-specific methyltransferase SET7/9 N-terminal domain"/>
    <property type="match status" value="1"/>
</dbReference>
<gene>
    <name evidence="1" type="ORF">DYBT9623_04800</name>
</gene>
<keyword evidence="2" id="KW-1185">Reference proteome</keyword>
<protein>
    <recommendedName>
        <fullName evidence="3">Antitoxin component YwqK of the YwqJK toxin-antitoxin module</fullName>
    </recommendedName>
</protein>
<reference evidence="1 2" key="1">
    <citation type="submission" date="2021-04" db="EMBL/GenBank/DDBJ databases">
        <authorList>
            <person name="Rodrigo-Torres L."/>
            <person name="Arahal R. D."/>
            <person name="Lucena T."/>
        </authorList>
    </citation>
    <scope>NUCLEOTIDE SEQUENCE [LARGE SCALE GENOMIC DNA]</scope>
    <source>
        <strain evidence="1 2">CECT 9623</strain>
    </source>
</reference>
<name>A0ABN7RFS0_9BACT</name>
<proteinExistence type="predicted"/>
<dbReference type="Proteomes" id="UP000679725">
    <property type="component" value="Unassembled WGS sequence"/>
</dbReference>
<dbReference type="RefSeq" id="WP_215236066.1">
    <property type="nucleotide sequence ID" value="NZ_CAJRAU010000009.1"/>
</dbReference>